<name>A0A179F9H9_METCM</name>
<gene>
    <name evidence="1" type="ORF">VFPPC_16609</name>
</gene>
<organism evidence="1 2">
    <name type="scientific">Pochonia chlamydosporia 170</name>
    <dbReference type="NCBI Taxonomy" id="1380566"/>
    <lineage>
        <taxon>Eukaryota</taxon>
        <taxon>Fungi</taxon>
        <taxon>Dikarya</taxon>
        <taxon>Ascomycota</taxon>
        <taxon>Pezizomycotina</taxon>
        <taxon>Sordariomycetes</taxon>
        <taxon>Hypocreomycetidae</taxon>
        <taxon>Hypocreales</taxon>
        <taxon>Clavicipitaceae</taxon>
        <taxon>Pochonia</taxon>
    </lineage>
</organism>
<protein>
    <submittedName>
        <fullName evidence="1">Uncharacterized protein</fullName>
    </submittedName>
</protein>
<accession>A0A179F9H9</accession>
<reference evidence="1 2" key="1">
    <citation type="journal article" date="2016" name="PLoS Pathog.">
        <title>Biosynthesis of antibiotic leucinostatins in bio-control fungus Purpureocillium lilacinum and their inhibition on phytophthora revealed by genome mining.</title>
        <authorList>
            <person name="Wang G."/>
            <person name="Liu Z."/>
            <person name="Lin R."/>
            <person name="Li E."/>
            <person name="Mao Z."/>
            <person name="Ling J."/>
            <person name="Yang Y."/>
            <person name="Yin W.B."/>
            <person name="Xie B."/>
        </authorList>
    </citation>
    <scope>NUCLEOTIDE SEQUENCE [LARGE SCALE GENOMIC DNA]</scope>
    <source>
        <strain evidence="1">170</strain>
    </source>
</reference>
<dbReference type="EMBL" id="LSBJ02000007">
    <property type="protein sequence ID" value="OAQ62114.1"/>
    <property type="molecule type" value="Genomic_DNA"/>
</dbReference>
<comment type="caution">
    <text evidence="1">The sequence shown here is derived from an EMBL/GenBank/DDBJ whole genome shotgun (WGS) entry which is preliminary data.</text>
</comment>
<keyword evidence="2" id="KW-1185">Reference proteome</keyword>
<proteinExistence type="predicted"/>
<dbReference type="Proteomes" id="UP000078397">
    <property type="component" value="Unassembled WGS sequence"/>
</dbReference>
<evidence type="ECO:0000313" key="1">
    <source>
        <dbReference type="EMBL" id="OAQ62114.1"/>
    </source>
</evidence>
<sequence length="75" mass="9028">MDPSAWPRCPESVVAKRHPILVYKAWCWPSKFVRFDKRRPRNKVSCLIQQKAMFQSTREFMIDPFLHNCWAMSLE</sequence>
<dbReference type="AlphaFoldDB" id="A0A179F9H9"/>
<dbReference type="KEGG" id="pchm:VFPPC_16609"/>
<dbReference type="GeneID" id="28858356"/>
<dbReference type="RefSeq" id="XP_018139818.1">
    <property type="nucleotide sequence ID" value="XM_018294362.1"/>
</dbReference>
<evidence type="ECO:0000313" key="2">
    <source>
        <dbReference type="Proteomes" id="UP000078397"/>
    </source>
</evidence>